<keyword evidence="2" id="KW-1185">Reference proteome</keyword>
<comment type="caution">
    <text evidence="1">The sequence shown here is derived from an EMBL/GenBank/DDBJ whole genome shotgun (WGS) entry which is preliminary data.</text>
</comment>
<accession>A0AAN9F900</accession>
<evidence type="ECO:0000313" key="1">
    <source>
        <dbReference type="EMBL" id="KAK7272132.1"/>
    </source>
</evidence>
<evidence type="ECO:0000313" key="2">
    <source>
        <dbReference type="Proteomes" id="UP001359559"/>
    </source>
</evidence>
<gene>
    <name evidence="1" type="ORF">RJT34_28552</name>
</gene>
<dbReference type="Proteomes" id="UP001359559">
    <property type="component" value="Unassembled WGS sequence"/>
</dbReference>
<sequence>MVNILTVIKWYLYFCHAFVWDANTTLGSNQQLVLEENVFFVMIDDISTIQLPVSYFVVFNHLFSVSFFLRPFHPIDFPAKPRVLPQSHSHPSFQRFLLLILNCHHNTVLVPFAFLLK</sequence>
<dbReference type="AlphaFoldDB" id="A0AAN9F900"/>
<protein>
    <submittedName>
        <fullName evidence="1">Uncharacterized protein</fullName>
    </submittedName>
</protein>
<name>A0AAN9F900_CLITE</name>
<proteinExistence type="predicted"/>
<dbReference type="EMBL" id="JAYKXN010000007">
    <property type="protein sequence ID" value="KAK7272132.1"/>
    <property type="molecule type" value="Genomic_DNA"/>
</dbReference>
<organism evidence="1 2">
    <name type="scientific">Clitoria ternatea</name>
    <name type="common">Butterfly pea</name>
    <dbReference type="NCBI Taxonomy" id="43366"/>
    <lineage>
        <taxon>Eukaryota</taxon>
        <taxon>Viridiplantae</taxon>
        <taxon>Streptophyta</taxon>
        <taxon>Embryophyta</taxon>
        <taxon>Tracheophyta</taxon>
        <taxon>Spermatophyta</taxon>
        <taxon>Magnoliopsida</taxon>
        <taxon>eudicotyledons</taxon>
        <taxon>Gunneridae</taxon>
        <taxon>Pentapetalae</taxon>
        <taxon>rosids</taxon>
        <taxon>fabids</taxon>
        <taxon>Fabales</taxon>
        <taxon>Fabaceae</taxon>
        <taxon>Papilionoideae</taxon>
        <taxon>50 kb inversion clade</taxon>
        <taxon>NPAAA clade</taxon>
        <taxon>indigoferoid/millettioid clade</taxon>
        <taxon>Phaseoleae</taxon>
        <taxon>Clitoria</taxon>
    </lineage>
</organism>
<reference evidence="1 2" key="1">
    <citation type="submission" date="2024-01" db="EMBL/GenBank/DDBJ databases">
        <title>The genomes of 5 underutilized Papilionoideae crops provide insights into root nodulation and disease resistance.</title>
        <authorList>
            <person name="Yuan L."/>
        </authorList>
    </citation>
    <scope>NUCLEOTIDE SEQUENCE [LARGE SCALE GENOMIC DNA]</scope>
    <source>
        <strain evidence="1">LY-2023</strain>
        <tissue evidence="1">Leaf</tissue>
    </source>
</reference>